<feature type="compositionally biased region" description="Pro residues" evidence="1">
    <location>
        <begin position="37"/>
        <end position="49"/>
    </location>
</feature>
<evidence type="ECO:0008006" key="4">
    <source>
        <dbReference type="Google" id="ProtNLM"/>
    </source>
</evidence>
<evidence type="ECO:0000313" key="2">
    <source>
        <dbReference type="EMBL" id="PZQ49986.1"/>
    </source>
</evidence>
<reference evidence="2 3" key="1">
    <citation type="submission" date="2017-08" db="EMBL/GenBank/DDBJ databases">
        <title>Infants hospitalized years apart are colonized by the same room-sourced microbial strains.</title>
        <authorList>
            <person name="Brooks B."/>
            <person name="Olm M.R."/>
            <person name="Firek B.A."/>
            <person name="Baker R."/>
            <person name="Thomas B.C."/>
            <person name="Morowitz M.J."/>
            <person name="Banfield J.F."/>
        </authorList>
    </citation>
    <scope>NUCLEOTIDE SEQUENCE [LARGE SCALE GENOMIC DNA]</scope>
    <source>
        <strain evidence="2">S2_005_002_R2_33</strain>
    </source>
</reference>
<protein>
    <recommendedName>
        <fullName evidence="4">Energy transducer TonB</fullName>
    </recommendedName>
</protein>
<organism evidence="2 3">
    <name type="scientific">Novosphingobium pentaromativorans</name>
    <dbReference type="NCBI Taxonomy" id="205844"/>
    <lineage>
        <taxon>Bacteria</taxon>
        <taxon>Pseudomonadati</taxon>
        <taxon>Pseudomonadota</taxon>
        <taxon>Alphaproteobacteria</taxon>
        <taxon>Sphingomonadales</taxon>
        <taxon>Sphingomonadaceae</taxon>
        <taxon>Novosphingobium</taxon>
    </lineage>
</organism>
<feature type="non-terminal residue" evidence="2">
    <location>
        <position position="119"/>
    </location>
</feature>
<proteinExistence type="predicted"/>
<dbReference type="Proteomes" id="UP000249082">
    <property type="component" value="Unassembled WGS sequence"/>
</dbReference>
<gene>
    <name evidence="2" type="ORF">DI555_23440</name>
</gene>
<sequence length="119" mass="12965">MFALILEATLLTWKTVEHITGTPPERLVVMDLAPLAAPPEPVHKVPPGPEQVETQEEQPKPEPDIVAPTSLIQLPVPSRAVKETREGSVANIRDRRAASHLFWDQAASAKCSLSMPMAS</sequence>
<accession>A0A2W5N936</accession>
<comment type="caution">
    <text evidence="2">The sequence shown here is derived from an EMBL/GenBank/DDBJ whole genome shotgun (WGS) entry which is preliminary data.</text>
</comment>
<dbReference type="AlphaFoldDB" id="A0A2W5N936"/>
<feature type="region of interest" description="Disordered" evidence="1">
    <location>
        <begin position="37"/>
        <end position="65"/>
    </location>
</feature>
<evidence type="ECO:0000313" key="3">
    <source>
        <dbReference type="Proteomes" id="UP000249082"/>
    </source>
</evidence>
<dbReference type="EMBL" id="QFPX01000048">
    <property type="protein sequence ID" value="PZQ49986.1"/>
    <property type="molecule type" value="Genomic_DNA"/>
</dbReference>
<name>A0A2W5N936_9SPHN</name>
<evidence type="ECO:0000256" key="1">
    <source>
        <dbReference type="SAM" id="MobiDB-lite"/>
    </source>
</evidence>